<dbReference type="AlphaFoldDB" id="A0A1E7EW32"/>
<keyword evidence="4 8" id="KW-0812">Transmembrane</keyword>
<feature type="transmembrane region" description="Helical" evidence="8">
    <location>
        <begin position="520"/>
        <end position="538"/>
    </location>
</feature>
<evidence type="ECO:0000256" key="4">
    <source>
        <dbReference type="ARBA" id="ARBA00022692"/>
    </source>
</evidence>
<evidence type="ECO:0000313" key="9">
    <source>
        <dbReference type="EMBL" id="OEU10024.1"/>
    </source>
</evidence>
<proteinExistence type="inferred from homology"/>
<dbReference type="Pfam" id="PF01733">
    <property type="entry name" value="Nucleoside_tran"/>
    <property type="match status" value="1"/>
</dbReference>
<comment type="subcellular location">
    <subcellularLocation>
        <location evidence="1">Membrane</location>
        <topology evidence="1">Multi-pass membrane protein</topology>
    </subcellularLocation>
</comment>
<feature type="transmembrane region" description="Helical" evidence="8">
    <location>
        <begin position="6"/>
        <end position="25"/>
    </location>
</feature>
<accession>A0A1E7EW32</accession>
<evidence type="ECO:0000256" key="1">
    <source>
        <dbReference type="ARBA" id="ARBA00004141"/>
    </source>
</evidence>
<dbReference type="EMBL" id="KV784373">
    <property type="protein sequence ID" value="OEU10024.1"/>
    <property type="molecule type" value="Genomic_DNA"/>
</dbReference>
<feature type="transmembrane region" description="Helical" evidence="8">
    <location>
        <begin position="558"/>
        <end position="583"/>
    </location>
</feature>
<feature type="transmembrane region" description="Helical" evidence="8">
    <location>
        <begin position="595"/>
        <end position="616"/>
    </location>
</feature>
<dbReference type="PANTHER" id="PTHR10332:SF88">
    <property type="entry name" value="EQUILIBRATIVE NUCLEOSIDE TRANSPORTER 1, ISOFORM A"/>
    <property type="match status" value="1"/>
</dbReference>
<evidence type="ECO:0000256" key="3">
    <source>
        <dbReference type="ARBA" id="ARBA00022448"/>
    </source>
</evidence>
<dbReference type="KEGG" id="fcy:FRACYDRAFT_247634"/>
<dbReference type="InterPro" id="IPR002259">
    <property type="entry name" value="Eqnu_transpt"/>
</dbReference>
<dbReference type="PANTHER" id="PTHR10332">
    <property type="entry name" value="EQUILIBRATIVE NUCLEOSIDE TRANSPORTER"/>
    <property type="match status" value="1"/>
</dbReference>
<dbReference type="InParanoid" id="A0A1E7EW32"/>
<dbReference type="GO" id="GO:0005886">
    <property type="term" value="C:plasma membrane"/>
    <property type="evidence" value="ECO:0007669"/>
    <property type="project" value="TreeGrafter"/>
</dbReference>
<name>A0A1E7EW32_9STRA</name>
<evidence type="ECO:0008006" key="11">
    <source>
        <dbReference type="Google" id="ProtNLM"/>
    </source>
</evidence>
<keyword evidence="3" id="KW-0813">Transport</keyword>
<feature type="transmembrane region" description="Helical" evidence="8">
    <location>
        <begin position="146"/>
        <end position="169"/>
    </location>
</feature>
<keyword evidence="6 8" id="KW-0472">Membrane</keyword>
<feature type="transmembrane region" description="Helical" evidence="8">
    <location>
        <begin position="64"/>
        <end position="84"/>
    </location>
</feature>
<gene>
    <name evidence="9" type="ORF">FRACYDRAFT_247634</name>
</gene>
<evidence type="ECO:0000256" key="7">
    <source>
        <dbReference type="SAM" id="MobiDB-lite"/>
    </source>
</evidence>
<feature type="transmembrane region" description="Helical" evidence="8">
    <location>
        <begin position="176"/>
        <end position="200"/>
    </location>
</feature>
<dbReference type="InterPro" id="IPR036259">
    <property type="entry name" value="MFS_trans_sf"/>
</dbReference>
<organism evidence="9 10">
    <name type="scientific">Fragilariopsis cylindrus CCMP1102</name>
    <dbReference type="NCBI Taxonomy" id="635003"/>
    <lineage>
        <taxon>Eukaryota</taxon>
        <taxon>Sar</taxon>
        <taxon>Stramenopiles</taxon>
        <taxon>Ochrophyta</taxon>
        <taxon>Bacillariophyta</taxon>
        <taxon>Bacillariophyceae</taxon>
        <taxon>Bacillariophycidae</taxon>
        <taxon>Bacillariales</taxon>
        <taxon>Bacillariaceae</taxon>
        <taxon>Fragilariopsis</taxon>
    </lineage>
</organism>
<protein>
    <recommendedName>
        <fullName evidence="11">Nucleoside transporter</fullName>
    </recommendedName>
</protein>
<feature type="transmembrane region" description="Helical" evidence="8">
    <location>
        <begin position="447"/>
        <end position="465"/>
    </location>
</feature>
<dbReference type="SUPFAM" id="SSF103473">
    <property type="entry name" value="MFS general substrate transporter"/>
    <property type="match status" value="1"/>
</dbReference>
<dbReference type="GO" id="GO:0005337">
    <property type="term" value="F:nucleoside transmembrane transporter activity"/>
    <property type="evidence" value="ECO:0007669"/>
    <property type="project" value="InterPro"/>
</dbReference>
<comment type="similarity">
    <text evidence="2">Belongs to the SLC29A/ENT transporter (TC 2.A.57) family.</text>
</comment>
<feature type="transmembrane region" description="Helical" evidence="8">
    <location>
        <begin position="296"/>
        <end position="316"/>
    </location>
</feature>
<evidence type="ECO:0000256" key="5">
    <source>
        <dbReference type="ARBA" id="ARBA00022989"/>
    </source>
</evidence>
<dbReference type="Proteomes" id="UP000095751">
    <property type="component" value="Unassembled WGS sequence"/>
</dbReference>
<keyword evidence="5 8" id="KW-1133">Transmembrane helix</keyword>
<sequence>MNERFIKIVFLLLGVGVLLPWNAYISAKQYFVSRLCSNNNADGDGDGGVGGVDISRTIEMWFSIVYNGASVLSLGVVILVQHLVDSSSSSNNNSDNNNFTTPTTMTTMVSNTIKGIIKLVRSIPIPIMSSEEVSSFNETTNYTSTWFMVMIPLVIYLLVFAVTTLLVFFTSIPRQIFAILTLSGLFICGVCTALISSGIVGTAGLFPGYIGINPYFNGQAFGGLLVACANFVASIFDVSYFSLQYCTTIGNSSPFSSDDDDDDNESSKNTNQAIMDDGGGIITTCTPYEEVSLATAGYFTMCIIILAACMVGYNYVDQYKRLVHKNSVRIKDDTAQQLLHTIDIDDDSDSDSYIDDSKNIDGNDGNNKNTYSSSCSVYDHLPVSNESLDSSSKVKLHSTVGVISYQNNTTRGDSEEFYRQDSMDTDISENTQQSVTVSVWLSVQGPALSLFFTYFCTLAIFPVWTSELKSVDQCNESSSRIKNDLFVPFSFVIFNGGDLVGRYMSSAIKFERVKNLSKKLVWGSVLRIFFFFFLFLFCKAQKNRYEGYMIIDNDLHSWSIQFLFAITNGFLTNIAFCYAPSLVENRTHPQQVASAILNFAMTFGLTVGSFVSGPFLEFASGTW</sequence>
<evidence type="ECO:0000256" key="8">
    <source>
        <dbReference type="SAM" id="Phobius"/>
    </source>
</evidence>
<dbReference type="OrthoDB" id="10261753at2759"/>
<evidence type="ECO:0000256" key="6">
    <source>
        <dbReference type="ARBA" id="ARBA00023136"/>
    </source>
</evidence>
<reference evidence="9 10" key="1">
    <citation type="submission" date="2016-09" db="EMBL/GenBank/DDBJ databases">
        <title>Extensive genetic diversity and differential bi-allelic expression allows diatom success in the polar Southern Ocean.</title>
        <authorList>
            <consortium name="DOE Joint Genome Institute"/>
            <person name="Mock T."/>
            <person name="Otillar R.P."/>
            <person name="Strauss J."/>
            <person name="Dupont C."/>
            <person name="Frickenhaus S."/>
            <person name="Maumus F."/>
            <person name="Mcmullan M."/>
            <person name="Sanges R."/>
            <person name="Schmutz J."/>
            <person name="Toseland A."/>
            <person name="Valas R."/>
            <person name="Veluchamy A."/>
            <person name="Ward B.J."/>
            <person name="Allen A."/>
            <person name="Barry K."/>
            <person name="Falciatore A."/>
            <person name="Ferrante M."/>
            <person name="Fortunato A.E."/>
            <person name="Gloeckner G."/>
            <person name="Gruber A."/>
            <person name="Hipkin R."/>
            <person name="Janech M."/>
            <person name="Kroth P."/>
            <person name="Leese F."/>
            <person name="Lindquist E."/>
            <person name="Lyon B.R."/>
            <person name="Martin J."/>
            <person name="Mayer C."/>
            <person name="Parker M."/>
            <person name="Quesneville H."/>
            <person name="Raymond J."/>
            <person name="Uhlig C."/>
            <person name="Valentin K.U."/>
            <person name="Worden A.Z."/>
            <person name="Armbrust E.V."/>
            <person name="Bowler C."/>
            <person name="Green B."/>
            <person name="Moulton V."/>
            <person name="Van Oosterhout C."/>
            <person name="Grigoriev I."/>
        </authorList>
    </citation>
    <scope>NUCLEOTIDE SEQUENCE [LARGE SCALE GENOMIC DNA]</scope>
    <source>
        <strain evidence="9 10">CCMP1102</strain>
    </source>
</reference>
<evidence type="ECO:0000313" key="10">
    <source>
        <dbReference type="Proteomes" id="UP000095751"/>
    </source>
</evidence>
<evidence type="ECO:0000256" key="2">
    <source>
        <dbReference type="ARBA" id="ARBA00007965"/>
    </source>
</evidence>
<feature type="region of interest" description="Disordered" evidence="7">
    <location>
        <begin position="254"/>
        <end position="275"/>
    </location>
</feature>
<keyword evidence="10" id="KW-1185">Reference proteome</keyword>
<feature type="transmembrane region" description="Helical" evidence="8">
    <location>
        <begin position="485"/>
        <end position="508"/>
    </location>
</feature>